<dbReference type="EMBL" id="FTNY01000001">
    <property type="protein sequence ID" value="SIS30289.1"/>
    <property type="molecule type" value="Genomic_DNA"/>
</dbReference>
<keyword evidence="1" id="KW-0472">Membrane</keyword>
<dbReference type="AlphaFoldDB" id="A0A1N7HZL9"/>
<protein>
    <submittedName>
        <fullName evidence="2">Uncharacterized protein</fullName>
    </submittedName>
</protein>
<evidence type="ECO:0000256" key="1">
    <source>
        <dbReference type="SAM" id="Phobius"/>
    </source>
</evidence>
<accession>A0A1N7HZL9</accession>
<proteinExistence type="predicted"/>
<reference evidence="3" key="1">
    <citation type="submission" date="2017-01" db="EMBL/GenBank/DDBJ databases">
        <authorList>
            <person name="Varghese N."/>
            <person name="Submissions S."/>
        </authorList>
    </citation>
    <scope>NUCLEOTIDE SEQUENCE [LARGE SCALE GENOMIC DNA]</scope>
    <source>
        <strain evidence="3">DSM 17126</strain>
    </source>
</reference>
<dbReference type="Proteomes" id="UP000186373">
    <property type="component" value="Unassembled WGS sequence"/>
</dbReference>
<keyword evidence="3" id="KW-1185">Reference proteome</keyword>
<keyword evidence="1" id="KW-0812">Transmembrane</keyword>
<feature type="transmembrane region" description="Helical" evidence="1">
    <location>
        <begin position="23"/>
        <end position="44"/>
    </location>
</feature>
<gene>
    <name evidence="2" type="ORF">SAMN05421639_101818</name>
</gene>
<name>A0A1N7HZL9_9FLAO</name>
<evidence type="ECO:0000313" key="2">
    <source>
        <dbReference type="EMBL" id="SIS30289.1"/>
    </source>
</evidence>
<evidence type="ECO:0000313" key="3">
    <source>
        <dbReference type="Proteomes" id="UP000186373"/>
    </source>
</evidence>
<keyword evidence="1" id="KW-1133">Transmembrane helix</keyword>
<sequence>MIQYFINFLINHTHLNFIFSMEFTFSDIIAILALFSGIGVPIYIADRLQNKFLKNTNLKTYHVKLLDDIFLDYKNFIEELFKGNYNKRDITSKFKMFTIRFASIDYQNRERFKISQKLQPINRQLQMFVTSCNEYNTTQTTGKVKFNNPSKSQMEIFYSLLIKTNGDIIFSLHK</sequence>
<organism evidence="2 3">
    <name type="scientific">Chryseobacterium shigense</name>
    <dbReference type="NCBI Taxonomy" id="297244"/>
    <lineage>
        <taxon>Bacteria</taxon>
        <taxon>Pseudomonadati</taxon>
        <taxon>Bacteroidota</taxon>
        <taxon>Flavobacteriia</taxon>
        <taxon>Flavobacteriales</taxon>
        <taxon>Weeksellaceae</taxon>
        <taxon>Chryseobacterium group</taxon>
        <taxon>Chryseobacterium</taxon>
    </lineage>
</organism>